<reference evidence="5" key="1">
    <citation type="submission" date="2016-06" db="UniProtKB">
        <authorList>
            <consortium name="WormBaseParasite"/>
        </authorList>
    </citation>
    <scope>IDENTIFICATION</scope>
</reference>
<dbReference type="InterPro" id="IPR000718">
    <property type="entry name" value="Peptidase_M13"/>
</dbReference>
<evidence type="ECO:0000313" key="4">
    <source>
        <dbReference type="Proteomes" id="UP000050794"/>
    </source>
</evidence>
<reference evidence="3 4" key="2">
    <citation type="submission" date="2018-11" db="EMBL/GenBank/DDBJ databases">
        <authorList>
            <consortium name="Pathogen Informatics"/>
        </authorList>
    </citation>
    <scope>NUCLEOTIDE SEQUENCE [LARGE SCALE GENOMIC DNA]</scope>
</reference>
<dbReference type="PANTHER" id="PTHR11733">
    <property type="entry name" value="ZINC METALLOPROTEASE FAMILY M13 NEPRILYSIN-RELATED"/>
    <property type="match status" value="1"/>
</dbReference>
<dbReference type="WBParaSite" id="TCNE_0000513901-mRNA-1">
    <property type="protein sequence ID" value="TCNE_0000513901-mRNA-1"/>
    <property type="gene ID" value="TCNE_0000513901"/>
</dbReference>
<dbReference type="Proteomes" id="UP000050794">
    <property type="component" value="Unassembled WGS sequence"/>
</dbReference>
<name>A0A183U9G9_TOXCA</name>
<dbReference type="InterPro" id="IPR008753">
    <property type="entry name" value="Peptidase_M13_N"/>
</dbReference>
<evidence type="ECO:0000313" key="5">
    <source>
        <dbReference type="WBParaSite" id="TCNE_0000513901-mRNA-1"/>
    </source>
</evidence>
<dbReference type="PROSITE" id="PS51885">
    <property type="entry name" value="NEPRILYSIN"/>
    <property type="match status" value="1"/>
</dbReference>
<proteinExistence type="inferred from homology"/>
<evidence type="ECO:0000256" key="1">
    <source>
        <dbReference type="ARBA" id="ARBA00007357"/>
    </source>
</evidence>
<dbReference type="EMBL" id="UYWY01011344">
    <property type="protein sequence ID" value="VDM34297.1"/>
    <property type="molecule type" value="Genomic_DNA"/>
</dbReference>
<dbReference type="SUPFAM" id="SSF55486">
    <property type="entry name" value="Metalloproteases ('zincins'), catalytic domain"/>
    <property type="match status" value="1"/>
</dbReference>
<dbReference type="GO" id="GO:0004222">
    <property type="term" value="F:metalloendopeptidase activity"/>
    <property type="evidence" value="ECO:0007669"/>
    <property type="project" value="InterPro"/>
</dbReference>
<dbReference type="GO" id="GO:0005886">
    <property type="term" value="C:plasma membrane"/>
    <property type="evidence" value="ECO:0007669"/>
    <property type="project" value="TreeGrafter"/>
</dbReference>
<evidence type="ECO:0000313" key="3">
    <source>
        <dbReference type="EMBL" id="VDM34297.1"/>
    </source>
</evidence>
<dbReference type="AlphaFoldDB" id="A0A183U9G9"/>
<dbReference type="InterPro" id="IPR042089">
    <property type="entry name" value="Peptidase_M13_dom_2"/>
</dbReference>
<feature type="domain" description="Peptidase M13 N-terminal" evidence="2">
    <location>
        <begin position="30"/>
        <end position="70"/>
    </location>
</feature>
<dbReference type="Gene3D" id="1.10.1380.10">
    <property type="entry name" value="Neutral endopeptidase , domain2"/>
    <property type="match status" value="1"/>
</dbReference>
<organism evidence="4 5">
    <name type="scientific">Toxocara canis</name>
    <name type="common">Canine roundworm</name>
    <dbReference type="NCBI Taxonomy" id="6265"/>
    <lineage>
        <taxon>Eukaryota</taxon>
        <taxon>Metazoa</taxon>
        <taxon>Ecdysozoa</taxon>
        <taxon>Nematoda</taxon>
        <taxon>Chromadorea</taxon>
        <taxon>Rhabditida</taxon>
        <taxon>Spirurina</taxon>
        <taxon>Ascaridomorpha</taxon>
        <taxon>Ascaridoidea</taxon>
        <taxon>Toxocaridae</taxon>
        <taxon>Toxocara</taxon>
    </lineage>
</organism>
<comment type="similarity">
    <text evidence="1">Belongs to the peptidase M13 family.</text>
</comment>
<gene>
    <name evidence="3" type="ORF">TCNE_LOCUS5140</name>
</gene>
<sequence length="115" mass="13277">MANIVEIGLSPGYLKASRHFLNSINPKANPCEDFFEFACGRWVMENKIPDDLSSFGHFAGLREKVSEEMKSECFLSSYLYGISFDYWKISLNMSKKNFHFHCSFDMQNVLRVACL</sequence>
<protein>
    <submittedName>
        <fullName evidence="5">Peptidase_M13_N domain-containing protein</fullName>
    </submittedName>
</protein>
<accession>A0A183U9G9</accession>
<dbReference type="GO" id="GO:0016485">
    <property type="term" value="P:protein processing"/>
    <property type="evidence" value="ECO:0007669"/>
    <property type="project" value="TreeGrafter"/>
</dbReference>
<dbReference type="Gene3D" id="3.40.390.10">
    <property type="entry name" value="Collagenase (Catalytic Domain)"/>
    <property type="match status" value="1"/>
</dbReference>
<keyword evidence="4" id="KW-1185">Reference proteome</keyword>
<evidence type="ECO:0000259" key="2">
    <source>
        <dbReference type="Pfam" id="PF05649"/>
    </source>
</evidence>
<dbReference type="Pfam" id="PF05649">
    <property type="entry name" value="Peptidase_M13_N"/>
    <property type="match status" value="1"/>
</dbReference>
<dbReference type="PANTHER" id="PTHR11733:SF237">
    <property type="entry name" value="NEPRILYSIN-LIKE 4"/>
    <property type="match status" value="1"/>
</dbReference>
<dbReference type="InterPro" id="IPR024079">
    <property type="entry name" value="MetalloPept_cat_dom_sf"/>
</dbReference>